<keyword evidence="1" id="KW-1133">Transmembrane helix</keyword>
<feature type="domain" description="Xylanase inhibitor C-terminal" evidence="2">
    <location>
        <begin position="72"/>
        <end position="131"/>
    </location>
</feature>
<protein>
    <recommendedName>
        <fullName evidence="2">Xylanase inhibitor C-terminal domain-containing protein</fullName>
    </recommendedName>
</protein>
<name>A0A9Q0GZK2_9MAGN</name>
<dbReference type="PANTHER" id="PTHR47965:SF63">
    <property type="entry name" value="OS01G0937200 PROTEIN"/>
    <property type="match status" value="1"/>
</dbReference>
<sequence>MASLSQSQLSLTTQFSSEVKKQFSLSLPSTHANPSVLFYGVGPFYLMPLIPFDVTTILSCISLIKNLKALGYYIDLIGISIDGKRIRVPKGTLKPDRRGHGGVKLDTVVLYTTLRGNIYEKFLVEFLRMLQR</sequence>
<keyword evidence="1" id="KW-0472">Membrane</keyword>
<accession>A0A9Q0GZK2</accession>
<dbReference type="InterPro" id="IPR001461">
    <property type="entry name" value="Aspartic_peptidase_A1"/>
</dbReference>
<dbReference type="InterPro" id="IPR032799">
    <property type="entry name" value="TAXi_C"/>
</dbReference>
<dbReference type="Gene3D" id="2.40.70.10">
    <property type="entry name" value="Acid Proteases"/>
    <property type="match status" value="1"/>
</dbReference>
<dbReference type="GO" id="GO:0006508">
    <property type="term" value="P:proteolysis"/>
    <property type="evidence" value="ECO:0007669"/>
    <property type="project" value="InterPro"/>
</dbReference>
<evidence type="ECO:0000313" key="4">
    <source>
        <dbReference type="Proteomes" id="UP001141806"/>
    </source>
</evidence>
<evidence type="ECO:0000313" key="3">
    <source>
        <dbReference type="EMBL" id="KAJ4956475.1"/>
    </source>
</evidence>
<dbReference type="PANTHER" id="PTHR47965">
    <property type="entry name" value="ASPARTYL PROTEASE-RELATED"/>
    <property type="match status" value="1"/>
</dbReference>
<reference evidence="3" key="1">
    <citation type="journal article" date="2023" name="Plant J.">
        <title>The genome of the king protea, Protea cynaroides.</title>
        <authorList>
            <person name="Chang J."/>
            <person name="Duong T.A."/>
            <person name="Schoeman C."/>
            <person name="Ma X."/>
            <person name="Roodt D."/>
            <person name="Barker N."/>
            <person name="Li Z."/>
            <person name="Van de Peer Y."/>
            <person name="Mizrachi E."/>
        </authorList>
    </citation>
    <scope>NUCLEOTIDE SEQUENCE</scope>
    <source>
        <tissue evidence="3">Young leaves</tissue>
    </source>
</reference>
<dbReference type="InterPro" id="IPR021109">
    <property type="entry name" value="Peptidase_aspartic_dom_sf"/>
</dbReference>
<evidence type="ECO:0000259" key="2">
    <source>
        <dbReference type="Pfam" id="PF14541"/>
    </source>
</evidence>
<dbReference type="Pfam" id="PF14541">
    <property type="entry name" value="TAXi_C"/>
    <property type="match status" value="1"/>
</dbReference>
<keyword evidence="4" id="KW-1185">Reference proteome</keyword>
<dbReference type="GO" id="GO:0004190">
    <property type="term" value="F:aspartic-type endopeptidase activity"/>
    <property type="evidence" value="ECO:0007669"/>
    <property type="project" value="InterPro"/>
</dbReference>
<evidence type="ECO:0000256" key="1">
    <source>
        <dbReference type="SAM" id="Phobius"/>
    </source>
</evidence>
<proteinExistence type="predicted"/>
<feature type="transmembrane region" description="Helical" evidence="1">
    <location>
        <begin position="44"/>
        <end position="64"/>
    </location>
</feature>
<dbReference type="Proteomes" id="UP001141806">
    <property type="component" value="Unassembled WGS sequence"/>
</dbReference>
<comment type="caution">
    <text evidence="3">The sequence shown here is derived from an EMBL/GenBank/DDBJ whole genome shotgun (WGS) entry which is preliminary data.</text>
</comment>
<dbReference type="EMBL" id="JAMYWD010000011">
    <property type="protein sequence ID" value="KAJ4956475.1"/>
    <property type="molecule type" value="Genomic_DNA"/>
</dbReference>
<organism evidence="3 4">
    <name type="scientific">Protea cynaroides</name>
    <dbReference type="NCBI Taxonomy" id="273540"/>
    <lineage>
        <taxon>Eukaryota</taxon>
        <taxon>Viridiplantae</taxon>
        <taxon>Streptophyta</taxon>
        <taxon>Embryophyta</taxon>
        <taxon>Tracheophyta</taxon>
        <taxon>Spermatophyta</taxon>
        <taxon>Magnoliopsida</taxon>
        <taxon>Proteales</taxon>
        <taxon>Proteaceae</taxon>
        <taxon>Protea</taxon>
    </lineage>
</organism>
<dbReference type="AlphaFoldDB" id="A0A9Q0GZK2"/>
<keyword evidence="1" id="KW-0812">Transmembrane</keyword>
<dbReference type="SUPFAM" id="SSF50630">
    <property type="entry name" value="Acid proteases"/>
    <property type="match status" value="1"/>
</dbReference>
<dbReference type="OrthoDB" id="1258937at2759"/>
<gene>
    <name evidence="3" type="ORF">NE237_013258</name>
</gene>